<evidence type="ECO:0000313" key="2">
    <source>
        <dbReference type="Proteomes" id="UP000192772"/>
    </source>
</evidence>
<dbReference type="OrthoDB" id="4773342at2"/>
<dbReference type="RefSeq" id="WP_052761555.1">
    <property type="nucleotide sequence ID" value="NZ_JBCGVB010000006.1"/>
</dbReference>
<comment type="caution">
    <text evidence="1">The sequence shown here is derived from an EMBL/GenBank/DDBJ whole genome shotgun (WGS) entry which is preliminary data.</text>
</comment>
<protein>
    <submittedName>
        <fullName evidence="1">Uncharacterized protein</fullName>
    </submittedName>
</protein>
<evidence type="ECO:0000313" key="1">
    <source>
        <dbReference type="EMBL" id="ORA66456.1"/>
    </source>
</evidence>
<dbReference type="AlphaFoldDB" id="A0A1A0Q3X6"/>
<dbReference type="STRING" id="81858.BST23_10180"/>
<proteinExistence type="predicted"/>
<dbReference type="EMBL" id="MVHP01000009">
    <property type="protein sequence ID" value="ORA66456.1"/>
    <property type="molecule type" value="Genomic_DNA"/>
</dbReference>
<accession>A0A1X0D209</accession>
<gene>
    <name evidence="1" type="ORF">BST23_10180</name>
</gene>
<dbReference type="PROSITE" id="PS51257">
    <property type="entry name" value="PROKAR_LIPOPROTEIN"/>
    <property type="match status" value="1"/>
</dbReference>
<organism evidence="1 2">
    <name type="scientific">Mycolicibacterium elephantis</name>
    <dbReference type="NCBI Taxonomy" id="81858"/>
    <lineage>
        <taxon>Bacteria</taxon>
        <taxon>Bacillati</taxon>
        <taxon>Actinomycetota</taxon>
        <taxon>Actinomycetes</taxon>
        <taxon>Mycobacteriales</taxon>
        <taxon>Mycobacteriaceae</taxon>
        <taxon>Mycolicibacterium</taxon>
    </lineage>
</organism>
<sequence length="250" mass="26868">MRAVLYGVCALIVVVLLGGCNQTSGVPIAEPPPSMSPTETAAALVKQSMQDNFDTDKDFAELKLRVVDVVLVNNVGNEYKGVATVRTPKGTERDIPVDATYDGDNIVWEIPPGALLFARQEHNAGTAPAGAVPQPPALTTLEPSRGGMVYIATKSGKTRCQIRMTEIDCQAPFTNTPFVGGHRANGVAFRSDGTYEWVVGDLGDIPVVTLDYRTYQALSWTIDASYAGTRFTHNGTGRSVFISIDEVRFG</sequence>
<accession>A0A1A0Q3X6</accession>
<name>A0A1A0Q3X6_9MYCO</name>
<dbReference type="Proteomes" id="UP000192772">
    <property type="component" value="Unassembled WGS sequence"/>
</dbReference>
<reference evidence="1 2" key="1">
    <citation type="submission" date="2017-02" db="EMBL/GenBank/DDBJ databases">
        <title>The new phylogeny of genus Mycobacterium.</title>
        <authorList>
            <person name="Tortoli E."/>
            <person name="Trovato A."/>
            <person name="Cirillo D.M."/>
        </authorList>
    </citation>
    <scope>NUCLEOTIDE SEQUENCE [LARGE SCALE GENOMIC DNA]</scope>
    <source>
        <strain evidence="1 2">FI-09383</strain>
    </source>
</reference>